<dbReference type="Proteomes" id="UP000184774">
    <property type="component" value="Unassembled WGS sequence"/>
</dbReference>
<name>A0A1N6M068_9VIBR</name>
<proteinExistence type="predicted"/>
<dbReference type="EMBL" id="FSSB01000006">
    <property type="protein sequence ID" value="SIO92802.1"/>
    <property type="molecule type" value="Genomic_DNA"/>
</dbReference>
<dbReference type="RefSeq" id="WP_074371426.1">
    <property type="nucleotide sequence ID" value="NZ_AP024907.1"/>
</dbReference>
<protein>
    <submittedName>
        <fullName evidence="1">Uncharacterized protein</fullName>
    </submittedName>
</protein>
<sequence>MILKELYLYPDLVEYSDEIVHPFRDQSRSICNYLERELKLVKFDANGFKRICFIGKSVPSKDCYINSSKVLIVEFKFDEKNYLSLDNSELNDFFRELLELGITKCERQYSIPSHELRESLAKFKEGGFLNEWCYKSKMIKEIGIKCSLECRLTITDFHLNLVIEKENSIIWQKEILRTAPDEVVYIPMFKDVTLRNGSLVVLDKFGDSIYELYVKDLELNL</sequence>
<reference evidence="1 2" key="1">
    <citation type="submission" date="2016-12" db="EMBL/GenBank/DDBJ databases">
        <authorList>
            <person name="Song W.-J."/>
            <person name="Kurnit D.M."/>
        </authorList>
    </citation>
    <scope>NUCLEOTIDE SEQUENCE [LARGE SCALE GENOMIC DNA]</scope>
    <source>
        <strain evidence="1 2">CECT 9026</strain>
    </source>
</reference>
<dbReference type="AlphaFoldDB" id="A0A1N6M068"/>
<evidence type="ECO:0000313" key="1">
    <source>
        <dbReference type="EMBL" id="SIO92802.1"/>
    </source>
</evidence>
<evidence type="ECO:0000313" key="2">
    <source>
        <dbReference type="Proteomes" id="UP000184774"/>
    </source>
</evidence>
<accession>A0A1N6M068</accession>
<organism evidence="1 2">
    <name type="scientific">Vibrio spartinae</name>
    <dbReference type="NCBI Taxonomy" id="1918945"/>
    <lineage>
        <taxon>Bacteria</taxon>
        <taxon>Pseudomonadati</taxon>
        <taxon>Pseudomonadota</taxon>
        <taxon>Gammaproteobacteria</taxon>
        <taxon>Vibrionales</taxon>
        <taxon>Vibrionaceae</taxon>
        <taxon>Vibrio</taxon>
    </lineage>
</organism>
<gene>
    <name evidence="1" type="ORF">VSP9026_00423</name>
</gene>
<dbReference type="OrthoDB" id="6399559at2"/>